<dbReference type="NCBIfam" id="TIGR04183">
    <property type="entry name" value="Por_Secre_tail"/>
    <property type="match status" value="1"/>
</dbReference>
<evidence type="ECO:0000313" key="4">
    <source>
        <dbReference type="Proteomes" id="UP001610063"/>
    </source>
</evidence>
<evidence type="ECO:0000313" key="3">
    <source>
        <dbReference type="EMBL" id="MFH6983689.1"/>
    </source>
</evidence>
<feature type="domain" description="Secretion system C-terminal sorting" evidence="2">
    <location>
        <begin position="317"/>
        <end position="388"/>
    </location>
</feature>
<organism evidence="3 4">
    <name type="scientific">Marinoscillum luteum</name>
    <dbReference type="NCBI Taxonomy" id="861051"/>
    <lineage>
        <taxon>Bacteria</taxon>
        <taxon>Pseudomonadati</taxon>
        <taxon>Bacteroidota</taxon>
        <taxon>Cytophagia</taxon>
        <taxon>Cytophagales</taxon>
        <taxon>Reichenbachiellaceae</taxon>
        <taxon>Marinoscillum</taxon>
    </lineage>
</organism>
<dbReference type="RefSeq" id="WP_395417230.1">
    <property type="nucleotide sequence ID" value="NZ_JBIPKE010000015.1"/>
</dbReference>
<accession>A0ABW7NB44</accession>
<keyword evidence="4" id="KW-1185">Reference proteome</keyword>
<dbReference type="Proteomes" id="UP001610063">
    <property type="component" value="Unassembled WGS sequence"/>
</dbReference>
<keyword evidence="1" id="KW-0732">Signal</keyword>
<reference evidence="3 4" key="1">
    <citation type="journal article" date="2013" name="Int. J. Syst. Evol. Microbiol.">
        <title>Marinoscillum luteum sp. nov., isolated from marine sediment.</title>
        <authorList>
            <person name="Cha I.T."/>
            <person name="Park S.J."/>
            <person name="Kim S.J."/>
            <person name="Kim J.G."/>
            <person name="Jung M.Y."/>
            <person name="Shin K.S."/>
            <person name="Kwon K.K."/>
            <person name="Yang S.H."/>
            <person name="Seo Y.S."/>
            <person name="Rhee S.K."/>
        </authorList>
    </citation>
    <scope>NUCLEOTIDE SEQUENCE [LARGE SCALE GENOMIC DNA]</scope>
    <source>
        <strain evidence="3 4">KCTC 23939</strain>
    </source>
</reference>
<protein>
    <submittedName>
        <fullName evidence="3">T9SS type A sorting domain-containing protein</fullName>
    </submittedName>
</protein>
<dbReference type="InterPro" id="IPR026444">
    <property type="entry name" value="Secre_tail"/>
</dbReference>
<evidence type="ECO:0000256" key="1">
    <source>
        <dbReference type="SAM" id="SignalP"/>
    </source>
</evidence>
<feature type="signal peptide" evidence="1">
    <location>
        <begin position="1"/>
        <end position="20"/>
    </location>
</feature>
<gene>
    <name evidence="3" type="ORF">ACHKAR_09575</name>
</gene>
<dbReference type="Pfam" id="PF18962">
    <property type="entry name" value="Por_Secre_tail"/>
    <property type="match status" value="1"/>
</dbReference>
<dbReference type="EMBL" id="JBIPKE010000015">
    <property type="protein sequence ID" value="MFH6983689.1"/>
    <property type="molecule type" value="Genomic_DNA"/>
</dbReference>
<name>A0ABW7NB44_9BACT</name>
<comment type="caution">
    <text evidence="3">The sequence shown here is derived from an EMBL/GenBank/DDBJ whole genome shotgun (WGS) entry which is preliminary data.</text>
</comment>
<feature type="chain" id="PRO_5046755929" evidence="1">
    <location>
        <begin position="21"/>
        <end position="390"/>
    </location>
</feature>
<proteinExistence type="predicted"/>
<evidence type="ECO:0000259" key="2">
    <source>
        <dbReference type="Pfam" id="PF18962"/>
    </source>
</evidence>
<sequence>MKRHILSILIIILVSFTALAQTRTITGSGDWSDITNWNGLLVGGAIDDNDDVVMNDNIDITIKNGESYTIASLDVSKDGSLTIEVGGILIVTGTVNVDKDFTINVLGDFTVENDLIVAKDLVMNVGTDGNFNVGGDVTLDKDATLDILGEMSVAGSLTSAKDATINVGSSGVLGVAEELNLGAGSVITGAGPVIAGSCTGAACEDGQLNQPVLPITLGAFELEVQNTSILLTWTTLSELNFEYFEIQRADASGTFETIDEVNGHGDSKVAIDYHWVDENPQIGINYYRLVSKDYDGYTEVFPASQTIFEHANQDLAIYPNPARAGEQINISGISTELVNVKLYSSTGNLIKEISTNAGSFETPAELKSGIYLVNLEVNGLQKRMRLIIRQ</sequence>